<feature type="region of interest" description="Disordered" evidence="1">
    <location>
        <begin position="255"/>
        <end position="293"/>
    </location>
</feature>
<dbReference type="InterPro" id="IPR017894">
    <property type="entry name" value="HTH_IS21_transposase_type"/>
</dbReference>
<sequence>MDLPTFLPYLNDLRLDEYTATTERITLRVAATSPTARCPTCRLACGRKHSRYVRTVADVSWGGVPVTLLVQVRRFFCANASCPRRIFAEPLPHLVDRYARRTCALRLALQRIGLALGGAAGARLAAALGLPVGRTALLALIRATPPPGGEPPRVVGIDEWAWRRGHRFGTILVDLERRRVVDLLADRSAEGTAAWLRQRPGITTVVRDRSGLYADAARRGAPGATQIADRWHLVHNLAEGLEDFLPHHRTALRSAAAAPGEAAGATSDTATGPLTPGRPRRGQQRAEEASRQRHARLVEQYETIRRLHAAGADVADIARRVGTSRRTVYRYRDLPEPPAPKRPHRPPRRRVLTPYEPYLLQRWQEGCHNGMRLYREIRERGYAHGASNVMRFVALLRRDEAAGRPAGTSRLTKAAPTPTARHVAGLFLRRPADLKPEQRAYLERVRQADVALATAYRLTQDFATMVRERQGERLDAWLAEADTCDVPALRRFAAGLRADLAAVRVGLTEAWSNGPTEGFVHKLKLLKRQGYGRAGFDLLRQRVLCAA</sequence>
<reference evidence="3" key="1">
    <citation type="submission" date="2020-02" db="EMBL/GenBank/DDBJ databases">
        <authorList>
            <person name="Meier V. D."/>
        </authorList>
    </citation>
    <scope>NUCLEOTIDE SEQUENCE</scope>
    <source>
        <strain evidence="3">AVDCRST_MAG12</strain>
    </source>
</reference>
<feature type="compositionally biased region" description="Basic and acidic residues" evidence="1">
    <location>
        <begin position="284"/>
        <end position="293"/>
    </location>
</feature>
<protein>
    <submittedName>
        <fullName evidence="3">Mobile element protein</fullName>
    </submittedName>
</protein>
<dbReference type="NCBIfam" id="NF033550">
    <property type="entry name" value="transpos_ISL3"/>
    <property type="match status" value="1"/>
</dbReference>
<dbReference type="AlphaFoldDB" id="A0A6J4SX49"/>
<dbReference type="Pfam" id="PF14690">
    <property type="entry name" value="Zn_ribbon_ISL3"/>
    <property type="match status" value="1"/>
</dbReference>
<feature type="compositionally biased region" description="Low complexity" evidence="1">
    <location>
        <begin position="255"/>
        <end position="265"/>
    </location>
</feature>
<proteinExistence type="predicted"/>
<feature type="domain" description="HTH IS21-type" evidence="2">
    <location>
        <begin position="299"/>
        <end position="363"/>
    </location>
</feature>
<dbReference type="GO" id="GO:0003677">
    <property type="term" value="F:DNA binding"/>
    <property type="evidence" value="ECO:0007669"/>
    <property type="project" value="InterPro"/>
</dbReference>
<dbReference type="Pfam" id="PF01610">
    <property type="entry name" value="DDE_Tnp_ISL3"/>
    <property type="match status" value="2"/>
</dbReference>
<dbReference type="PROSITE" id="PS50531">
    <property type="entry name" value="HTH_IS21"/>
    <property type="match status" value="1"/>
</dbReference>
<organism evidence="3">
    <name type="scientific">uncultured Rubrobacteraceae bacterium</name>
    <dbReference type="NCBI Taxonomy" id="349277"/>
    <lineage>
        <taxon>Bacteria</taxon>
        <taxon>Bacillati</taxon>
        <taxon>Actinomycetota</taxon>
        <taxon>Rubrobacteria</taxon>
        <taxon>Rubrobacterales</taxon>
        <taxon>Rubrobacteraceae</taxon>
        <taxon>environmental samples</taxon>
    </lineage>
</organism>
<dbReference type="InterPro" id="IPR029261">
    <property type="entry name" value="Transposase_Znf"/>
</dbReference>
<evidence type="ECO:0000259" key="2">
    <source>
        <dbReference type="PROSITE" id="PS50531"/>
    </source>
</evidence>
<gene>
    <name evidence="3" type="ORF">AVDCRST_MAG12-3068</name>
</gene>
<dbReference type="SUPFAM" id="SSF46689">
    <property type="entry name" value="Homeodomain-like"/>
    <property type="match status" value="1"/>
</dbReference>
<dbReference type="PANTHER" id="PTHR33498">
    <property type="entry name" value="TRANSPOSASE FOR INSERTION SEQUENCE ELEMENT IS1557"/>
    <property type="match status" value="1"/>
</dbReference>
<evidence type="ECO:0000313" key="3">
    <source>
        <dbReference type="EMBL" id="CAA9508056.1"/>
    </source>
</evidence>
<dbReference type="PANTHER" id="PTHR33498:SF1">
    <property type="entry name" value="TRANSPOSASE FOR INSERTION SEQUENCE ELEMENT IS1557"/>
    <property type="match status" value="1"/>
</dbReference>
<dbReference type="Gene3D" id="1.10.10.60">
    <property type="entry name" value="Homeodomain-like"/>
    <property type="match status" value="1"/>
</dbReference>
<dbReference type="InterPro" id="IPR002560">
    <property type="entry name" value="Transposase_DDE"/>
</dbReference>
<dbReference type="EMBL" id="CADCVK010000429">
    <property type="protein sequence ID" value="CAA9508056.1"/>
    <property type="molecule type" value="Genomic_DNA"/>
</dbReference>
<accession>A0A6J4SX49</accession>
<name>A0A6J4SX49_9ACTN</name>
<dbReference type="InterPro" id="IPR009057">
    <property type="entry name" value="Homeodomain-like_sf"/>
</dbReference>
<dbReference type="GO" id="GO:0000150">
    <property type="term" value="F:DNA strand exchange activity"/>
    <property type="evidence" value="ECO:0007669"/>
    <property type="project" value="InterPro"/>
</dbReference>
<evidence type="ECO:0000256" key="1">
    <source>
        <dbReference type="SAM" id="MobiDB-lite"/>
    </source>
</evidence>
<dbReference type="InterPro" id="IPR047951">
    <property type="entry name" value="Transpos_ISL3"/>
</dbReference>